<protein>
    <submittedName>
        <fullName evidence="1">Uncharacterized protein</fullName>
    </submittedName>
</protein>
<accession>A0ABR1ML61</accession>
<name>A0ABR1ML61_9PEZI</name>
<proteinExistence type="predicted"/>
<organism evidence="1 2">
    <name type="scientific">Phyllosticta citricarpa</name>
    <dbReference type="NCBI Taxonomy" id="55181"/>
    <lineage>
        <taxon>Eukaryota</taxon>
        <taxon>Fungi</taxon>
        <taxon>Dikarya</taxon>
        <taxon>Ascomycota</taxon>
        <taxon>Pezizomycotina</taxon>
        <taxon>Dothideomycetes</taxon>
        <taxon>Dothideomycetes incertae sedis</taxon>
        <taxon>Botryosphaeriales</taxon>
        <taxon>Phyllostictaceae</taxon>
        <taxon>Phyllosticta</taxon>
    </lineage>
</organism>
<comment type="caution">
    <text evidence="1">The sequence shown here is derived from an EMBL/GenBank/DDBJ whole genome shotgun (WGS) entry which is preliminary data.</text>
</comment>
<evidence type="ECO:0000313" key="1">
    <source>
        <dbReference type="EMBL" id="KAK7550079.1"/>
    </source>
</evidence>
<dbReference type="EMBL" id="JBBPDW010000008">
    <property type="protein sequence ID" value="KAK7550079.1"/>
    <property type="molecule type" value="Genomic_DNA"/>
</dbReference>
<sequence>MFHGAHGEQNPVAQCGSAAKRPSFLSPAPCCCSALAAVVLSWPSSLAAAMAMTKLAPATRLPVMCRHDIEEKRPGHSGIHGINGAVVAARATAAPTVSGLCIKAESESGPAVVSGKCLFHVSAPSSIVAGRYKKNITPAAPTTNSFPSSSFFLYPTRVEC</sequence>
<keyword evidence="2" id="KW-1185">Reference proteome</keyword>
<reference evidence="1 2" key="1">
    <citation type="submission" date="2024-04" db="EMBL/GenBank/DDBJ databases">
        <title>Phyllosticta paracitricarpa is synonymous to the EU quarantine fungus P. citricarpa based on phylogenomic analyses.</title>
        <authorList>
            <consortium name="Lawrence Berkeley National Laboratory"/>
            <person name="Van Ingen-Buijs V.A."/>
            <person name="Van Westerhoven A.C."/>
            <person name="Haridas S."/>
            <person name="Skiadas P."/>
            <person name="Martin F."/>
            <person name="Groenewald J.Z."/>
            <person name="Crous P.W."/>
            <person name="Seidl M.F."/>
        </authorList>
    </citation>
    <scope>NUCLEOTIDE SEQUENCE [LARGE SCALE GENOMIC DNA]</scope>
    <source>
        <strain evidence="1 2">CBS 122670</strain>
    </source>
</reference>
<evidence type="ECO:0000313" key="2">
    <source>
        <dbReference type="Proteomes" id="UP001365128"/>
    </source>
</evidence>
<gene>
    <name evidence="1" type="ORF">IWX46DRAFT_441856</name>
</gene>
<dbReference type="Proteomes" id="UP001365128">
    <property type="component" value="Unassembled WGS sequence"/>
</dbReference>